<dbReference type="OrthoDB" id="5813382at2759"/>
<evidence type="ECO:0000256" key="2">
    <source>
        <dbReference type="SAM" id="Phobius"/>
    </source>
</evidence>
<reference evidence="3 4" key="1">
    <citation type="submission" date="2020-04" db="EMBL/GenBank/DDBJ databases">
        <authorList>
            <person name="Laetsch R D."/>
            <person name="Stevens L."/>
            <person name="Kumar S."/>
            <person name="Blaxter L. M."/>
        </authorList>
    </citation>
    <scope>NUCLEOTIDE SEQUENCE [LARGE SCALE GENOMIC DNA]</scope>
</reference>
<dbReference type="PANTHER" id="PTHR36942">
    <property type="entry name" value="PROTEIN CBG10268"/>
    <property type="match status" value="1"/>
</dbReference>
<feature type="compositionally biased region" description="Low complexity" evidence="1">
    <location>
        <begin position="216"/>
        <end position="227"/>
    </location>
</feature>
<name>A0A8S1F3I5_9PELO</name>
<accession>A0A8S1F3I5</accession>
<feature type="compositionally biased region" description="Polar residues" evidence="1">
    <location>
        <begin position="530"/>
        <end position="546"/>
    </location>
</feature>
<feature type="region of interest" description="Disordered" evidence="1">
    <location>
        <begin position="527"/>
        <end position="548"/>
    </location>
</feature>
<keyword evidence="2" id="KW-1133">Transmembrane helix</keyword>
<feature type="compositionally biased region" description="Acidic residues" evidence="1">
    <location>
        <begin position="165"/>
        <end position="195"/>
    </location>
</feature>
<keyword evidence="2" id="KW-0812">Transmembrane</keyword>
<dbReference type="PANTHER" id="PTHR36942:SF1">
    <property type="entry name" value="IMMUNITY PROTEIN 72 OF POLYMORPHIC TOXIN SYSTEM-RELATED"/>
    <property type="match status" value="1"/>
</dbReference>
<keyword evidence="2" id="KW-0472">Membrane</keyword>
<dbReference type="Proteomes" id="UP000494206">
    <property type="component" value="Unassembled WGS sequence"/>
</dbReference>
<gene>
    <name evidence="3" type="ORF">CBOVIS_LOCUS10026</name>
</gene>
<evidence type="ECO:0000313" key="3">
    <source>
        <dbReference type="EMBL" id="CAB3408219.1"/>
    </source>
</evidence>
<evidence type="ECO:0000256" key="1">
    <source>
        <dbReference type="SAM" id="MobiDB-lite"/>
    </source>
</evidence>
<organism evidence="3 4">
    <name type="scientific">Caenorhabditis bovis</name>
    <dbReference type="NCBI Taxonomy" id="2654633"/>
    <lineage>
        <taxon>Eukaryota</taxon>
        <taxon>Metazoa</taxon>
        <taxon>Ecdysozoa</taxon>
        <taxon>Nematoda</taxon>
        <taxon>Chromadorea</taxon>
        <taxon>Rhabditida</taxon>
        <taxon>Rhabditina</taxon>
        <taxon>Rhabditomorpha</taxon>
        <taxon>Rhabditoidea</taxon>
        <taxon>Rhabditidae</taxon>
        <taxon>Peloderinae</taxon>
        <taxon>Caenorhabditis</taxon>
    </lineage>
</organism>
<protein>
    <submittedName>
        <fullName evidence="3">Uncharacterized protein</fullName>
    </submittedName>
</protein>
<keyword evidence="4" id="KW-1185">Reference proteome</keyword>
<evidence type="ECO:0000313" key="4">
    <source>
        <dbReference type="Proteomes" id="UP000494206"/>
    </source>
</evidence>
<dbReference type="AlphaFoldDB" id="A0A8S1F3I5"/>
<sequence length="735" mass="83816">MVMSSLPKCTLNCGGTISRRKIKCGKNDNFLMINYMYVGTPKRKMVCYVRERRVYRNVEITFEEFLDYLIDVCDDSSISLHYTIVDQYLPISTTGQLHTFFQHVHNDSNMMLYVENKDYVWNVQQKDAFKKKKRPTCPNANRPVDAEGNACNCEECTNALYGSDSECEDEDSLEDEESDEDEELDEEDEEEEEQESQASSENRASSPIRVAKKMPNNGSNGSASLNAEENDSDEQVVVGQTAPPATPPREKFDYKDRNALRKYVKKILESYDFASMNEASLEPDCIDIAEKLIKFCAPTGSRLEKATLKKCRKVLKFTVGAKIVSYFHDIFAKGVDKDVAFDTMFNEAIEEVSNSIEVQRHFTNLGDALFSLEQINADCAAIGYDPVRVPHRAIHQSLINALRAFRYVRQNFYNAVSFRDCDCKQELDVFEKTLEVNETRLRGDSLDYGNETKNMFWESTCKIIKSSIDRILQKLCERHSLMDAVFISDSESNTESGDQNCVSETSDEEMLVEGEPEADRGEIEPISSGIAENSTEASTQTTTGKKTPSPELMRLIEEMMKSIPPPHKLVYPPMPKPGAIMIPTGGLARCRCSKDCIHTLNEPAYEYMERFNEPRQAITLATTRNTVRKGIYSFVIFEVTAFFAAFAAFRVLRRSEEKRKYLYLNWPKLASSYYWIEDTISFGQLTTLILGTSALMAITCGYIYEYWQKNKPAPEIPVQAWDKYVKQRQEAGKDI</sequence>
<proteinExistence type="predicted"/>
<comment type="caution">
    <text evidence="3">The sequence shown here is derived from an EMBL/GenBank/DDBJ whole genome shotgun (WGS) entry which is preliminary data.</text>
</comment>
<feature type="transmembrane region" description="Helical" evidence="2">
    <location>
        <begin position="630"/>
        <end position="649"/>
    </location>
</feature>
<dbReference type="EMBL" id="CADEPM010000007">
    <property type="protein sequence ID" value="CAB3408219.1"/>
    <property type="molecule type" value="Genomic_DNA"/>
</dbReference>
<feature type="region of interest" description="Disordered" evidence="1">
    <location>
        <begin position="164"/>
        <end position="252"/>
    </location>
</feature>